<keyword evidence="10" id="KW-1185">Reference proteome</keyword>
<evidence type="ECO:0000313" key="9">
    <source>
        <dbReference type="EMBL" id="MFC4699540.1"/>
    </source>
</evidence>
<evidence type="ECO:0000256" key="6">
    <source>
        <dbReference type="RuleBase" id="RU000646"/>
    </source>
</evidence>
<dbReference type="InterPro" id="IPR019813">
    <property type="entry name" value="Translation_initiation_fac3_CS"/>
</dbReference>
<gene>
    <name evidence="4 9" type="primary">infC</name>
    <name evidence="9" type="ORF">ACFO4O_05140</name>
</gene>
<dbReference type="SUPFAM" id="SSF55200">
    <property type="entry name" value="Translation initiation factor IF3, C-terminal domain"/>
    <property type="match status" value="1"/>
</dbReference>
<dbReference type="HAMAP" id="MF_00080">
    <property type="entry name" value="IF_3"/>
    <property type="match status" value="1"/>
</dbReference>
<dbReference type="PANTHER" id="PTHR10938">
    <property type="entry name" value="TRANSLATION INITIATION FACTOR IF-3"/>
    <property type="match status" value="1"/>
</dbReference>
<name>A0ABV9LTC6_9ALTE</name>
<evidence type="ECO:0000256" key="1">
    <source>
        <dbReference type="ARBA" id="ARBA00005439"/>
    </source>
</evidence>
<feature type="domain" description="Translation initiation factor 3 C-terminal" evidence="7">
    <location>
        <begin position="98"/>
        <end position="184"/>
    </location>
</feature>
<evidence type="ECO:0000259" key="8">
    <source>
        <dbReference type="Pfam" id="PF05198"/>
    </source>
</evidence>
<keyword evidence="4" id="KW-0963">Cytoplasm</keyword>
<dbReference type="InterPro" id="IPR036787">
    <property type="entry name" value="T_IF-3_N_sf"/>
</dbReference>
<dbReference type="PANTHER" id="PTHR10938:SF0">
    <property type="entry name" value="TRANSLATION INITIATION FACTOR IF-3, MITOCHONDRIAL"/>
    <property type="match status" value="1"/>
</dbReference>
<dbReference type="InterPro" id="IPR019815">
    <property type="entry name" value="Translation_initiation_fac_3_C"/>
</dbReference>
<evidence type="ECO:0000259" key="7">
    <source>
        <dbReference type="Pfam" id="PF00707"/>
    </source>
</evidence>
<dbReference type="PROSITE" id="PS00938">
    <property type="entry name" value="IF3"/>
    <property type="match status" value="1"/>
</dbReference>
<comment type="subunit">
    <text evidence="4 6">Monomer.</text>
</comment>
<evidence type="ECO:0000256" key="4">
    <source>
        <dbReference type="HAMAP-Rule" id="MF_00080"/>
    </source>
</evidence>
<comment type="caution">
    <text evidence="9">The sequence shown here is derived from an EMBL/GenBank/DDBJ whole genome shotgun (WGS) entry which is preliminary data.</text>
</comment>
<dbReference type="NCBIfam" id="TIGR00168">
    <property type="entry name" value="infC"/>
    <property type="match status" value="1"/>
</dbReference>
<evidence type="ECO:0000256" key="5">
    <source>
        <dbReference type="NCBIfam" id="TIGR00168"/>
    </source>
</evidence>
<comment type="function">
    <text evidence="4 6">IF-3 binds to the 30S ribosomal subunit and shifts the equilibrium between 70S ribosomes and their 50S and 30S subunits in favor of the free subunits, thus enhancing the availability of 30S subunits on which protein synthesis initiation begins.</text>
</comment>
<dbReference type="EMBL" id="JBHSGU010000002">
    <property type="protein sequence ID" value="MFC4699540.1"/>
    <property type="molecule type" value="Genomic_DNA"/>
</dbReference>
<dbReference type="InterPro" id="IPR019814">
    <property type="entry name" value="Translation_initiation_fac_3_N"/>
</dbReference>
<keyword evidence="3 4" id="KW-0648">Protein biosynthesis</keyword>
<dbReference type="Proteomes" id="UP001595897">
    <property type="component" value="Unassembled WGS sequence"/>
</dbReference>
<evidence type="ECO:0000256" key="3">
    <source>
        <dbReference type="ARBA" id="ARBA00022917"/>
    </source>
</evidence>
<reference evidence="10" key="1">
    <citation type="journal article" date="2019" name="Int. J. Syst. Evol. Microbiol.">
        <title>The Global Catalogue of Microorganisms (GCM) 10K type strain sequencing project: providing services to taxonomists for standard genome sequencing and annotation.</title>
        <authorList>
            <consortium name="The Broad Institute Genomics Platform"/>
            <consortium name="The Broad Institute Genome Sequencing Center for Infectious Disease"/>
            <person name="Wu L."/>
            <person name="Ma J."/>
        </authorList>
    </citation>
    <scope>NUCLEOTIDE SEQUENCE [LARGE SCALE GENOMIC DNA]</scope>
    <source>
        <strain evidence="10">KACC 12507</strain>
    </source>
</reference>
<dbReference type="SUPFAM" id="SSF54364">
    <property type="entry name" value="Translation initiation factor IF3, N-terminal domain"/>
    <property type="match status" value="1"/>
</dbReference>
<dbReference type="Gene3D" id="3.10.20.80">
    <property type="entry name" value="Translation initiation factor 3 (IF-3), N-terminal domain"/>
    <property type="match status" value="1"/>
</dbReference>
<feature type="domain" description="Translation initiation factor 3 N-terminal" evidence="8">
    <location>
        <begin position="22"/>
        <end position="91"/>
    </location>
</feature>
<dbReference type="Pfam" id="PF05198">
    <property type="entry name" value="IF3_N"/>
    <property type="match status" value="1"/>
</dbReference>
<keyword evidence="2 4" id="KW-0396">Initiation factor</keyword>
<dbReference type="GO" id="GO:0003743">
    <property type="term" value="F:translation initiation factor activity"/>
    <property type="evidence" value="ECO:0007669"/>
    <property type="project" value="UniProtKB-KW"/>
</dbReference>
<protein>
    <recommendedName>
        <fullName evidence="4 5">Translation initiation factor IF-3</fullName>
    </recommendedName>
</protein>
<comment type="similarity">
    <text evidence="1 4 6">Belongs to the IF-3 family.</text>
</comment>
<evidence type="ECO:0000313" key="10">
    <source>
        <dbReference type="Proteomes" id="UP001595897"/>
    </source>
</evidence>
<accession>A0ABV9LTC6</accession>
<proteinExistence type="inferred from homology"/>
<dbReference type="InterPro" id="IPR036788">
    <property type="entry name" value="T_IF-3_C_sf"/>
</dbReference>
<evidence type="ECO:0000256" key="2">
    <source>
        <dbReference type="ARBA" id="ARBA00022540"/>
    </source>
</evidence>
<dbReference type="Pfam" id="PF00707">
    <property type="entry name" value="IF3_C"/>
    <property type="match status" value="1"/>
</dbReference>
<dbReference type="RefSeq" id="WP_382406282.1">
    <property type="nucleotide sequence ID" value="NZ_JBHSGU010000002.1"/>
</dbReference>
<organism evidence="9 10">
    <name type="scientific">Glaciecola siphonariae</name>
    <dbReference type="NCBI Taxonomy" id="521012"/>
    <lineage>
        <taxon>Bacteria</taxon>
        <taxon>Pseudomonadati</taxon>
        <taxon>Pseudomonadota</taxon>
        <taxon>Gammaproteobacteria</taxon>
        <taxon>Alteromonadales</taxon>
        <taxon>Alteromonadaceae</taxon>
        <taxon>Glaciecola</taxon>
    </lineage>
</organism>
<sequence length="186" mass="20819">MFLEECQIKGAANKAQSDKARINEEITVNEVRLVAADGSQAGVVSITEALAQAEAAGVDLVEVSPNAAPPVCKIMDYGKFLFEKSKAQKEQKKKQKQIQVKEIKFRPGTDEGDYQVKLRNLRRFLEGGDKAKVTIRFRGREMAHQEIGIELLNRVKGDLEDIANCESFPHRVEGRQMIMVLAPHKK</sequence>
<dbReference type="Gene3D" id="3.30.110.10">
    <property type="entry name" value="Translation initiation factor 3 (IF-3), C-terminal domain"/>
    <property type="match status" value="1"/>
</dbReference>
<comment type="subcellular location">
    <subcellularLocation>
        <location evidence="4 6">Cytoplasm</location>
    </subcellularLocation>
</comment>
<dbReference type="InterPro" id="IPR001288">
    <property type="entry name" value="Translation_initiation_fac_3"/>
</dbReference>